<evidence type="ECO:0000256" key="1">
    <source>
        <dbReference type="SAM" id="MobiDB-lite"/>
    </source>
</evidence>
<proteinExistence type="predicted"/>
<evidence type="ECO:0000313" key="3">
    <source>
        <dbReference type="Proteomes" id="UP000759537"/>
    </source>
</evidence>
<protein>
    <submittedName>
        <fullName evidence="2">Uncharacterized protein</fullName>
    </submittedName>
</protein>
<dbReference type="OrthoDB" id="3305821at2759"/>
<evidence type="ECO:0000313" key="2">
    <source>
        <dbReference type="EMBL" id="KAF8471012.1"/>
    </source>
</evidence>
<dbReference type="EMBL" id="WHVB01000024">
    <property type="protein sequence ID" value="KAF8471012.1"/>
    <property type="molecule type" value="Genomic_DNA"/>
</dbReference>
<dbReference type="Proteomes" id="UP000759537">
    <property type="component" value="Unassembled WGS sequence"/>
</dbReference>
<dbReference type="AlphaFoldDB" id="A0A9P5JZC9"/>
<comment type="caution">
    <text evidence="2">The sequence shown here is derived from an EMBL/GenBank/DDBJ whole genome shotgun (WGS) entry which is preliminary data.</text>
</comment>
<feature type="region of interest" description="Disordered" evidence="1">
    <location>
        <begin position="206"/>
        <end position="238"/>
    </location>
</feature>
<accession>A0A9P5JZC9</accession>
<reference evidence="2" key="1">
    <citation type="submission" date="2019-10" db="EMBL/GenBank/DDBJ databases">
        <authorList>
            <consortium name="DOE Joint Genome Institute"/>
            <person name="Kuo A."/>
            <person name="Miyauchi S."/>
            <person name="Kiss E."/>
            <person name="Drula E."/>
            <person name="Kohler A."/>
            <person name="Sanchez-Garcia M."/>
            <person name="Andreopoulos B."/>
            <person name="Barry K.W."/>
            <person name="Bonito G."/>
            <person name="Buee M."/>
            <person name="Carver A."/>
            <person name="Chen C."/>
            <person name="Cichocki N."/>
            <person name="Clum A."/>
            <person name="Culley D."/>
            <person name="Crous P.W."/>
            <person name="Fauchery L."/>
            <person name="Girlanda M."/>
            <person name="Hayes R."/>
            <person name="Keri Z."/>
            <person name="LaButti K."/>
            <person name="Lipzen A."/>
            <person name="Lombard V."/>
            <person name="Magnuson J."/>
            <person name="Maillard F."/>
            <person name="Morin E."/>
            <person name="Murat C."/>
            <person name="Nolan M."/>
            <person name="Ohm R."/>
            <person name="Pangilinan J."/>
            <person name="Pereira M."/>
            <person name="Perotto S."/>
            <person name="Peter M."/>
            <person name="Riley R."/>
            <person name="Sitrit Y."/>
            <person name="Stielow B."/>
            <person name="Szollosi G."/>
            <person name="Zifcakova L."/>
            <person name="Stursova M."/>
            <person name="Spatafora J.W."/>
            <person name="Tedersoo L."/>
            <person name="Vaario L.-M."/>
            <person name="Yamada A."/>
            <person name="Yan M."/>
            <person name="Wang P."/>
            <person name="Xu J."/>
            <person name="Bruns T."/>
            <person name="Baldrian P."/>
            <person name="Vilgalys R."/>
            <person name="Henrissat B."/>
            <person name="Grigoriev I.V."/>
            <person name="Hibbett D."/>
            <person name="Nagy L.G."/>
            <person name="Martin F.M."/>
        </authorList>
    </citation>
    <scope>NUCLEOTIDE SEQUENCE</scope>
    <source>
        <strain evidence="2">Prilba</strain>
    </source>
</reference>
<organism evidence="2 3">
    <name type="scientific">Russula ochroleuca</name>
    <dbReference type="NCBI Taxonomy" id="152965"/>
    <lineage>
        <taxon>Eukaryota</taxon>
        <taxon>Fungi</taxon>
        <taxon>Dikarya</taxon>
        <taxon>Basidiomycota</taxon>
        <taxon>Agaricomycotina</taxon>
        <taxon>Agaricomycetes</taxon>
        <taxon>Russulales</taxon>
        <taxon>Russulaceae</taxon>
        <taxon>Russula</taxon>
    </lineage>
</organism>
<keyword evidence="3" id="KW-1185">Reference proteome</keyword>
<gene>
    <name evidence="2" type="ORF">DFH94DRAFT_847524</name>
</gene>
<name>A0A9P5JZC9_9AGAM</name>
<sequence length="318" mass="34735">MAPDWPSEPSLLSHSSTLSSICIEQNDLASQSQAGVFSSIGTKECLISPGSSSLPPQPHAPYHGPEYQSIPPAVPNMPNHQLQFYGLEGLSLTRDQFPDLPFPTDPNDGDTLHAASTRFYPAGWRGGIRQMEQAEIENSNPPSLPLDMYGAFGVSAPQEPSFIMNAGTSSSLSAESYTQDDYADATSFPSEQVEGTTLSPMVTQGQIATTQEVSRQCERKVEKKRERDKERKRTERSNNARDYARICTLLDISLTPNNTLANRVLVVVEGLVEQRKVDGNLRQRLKKSEAYARSLKAKLAKLSIGPSSIINAHTTANG</sequence>
<feature type="compositionally biased region" description="Basic and acidic residues" evidence="1">
    <location>
        <begin position="215"/>
        <end position="238"/>
    </location>
</feature>
<reference evidence="2" key="2">
    <citation type="journal article" date="2020" name="Nat. Commun.">
        <title>Large-scale genome sequencing of mycorrhizal fungi provides insights into the early evolution of symbiotic traits.</title>
        <authorList>
            <person name="Miyauchi S."/>
            <person name="Kiss E."/>
            <person name="Kuo A."/>
            <person name="Drula E."/>
            <person name="Kohler A."/>
            <person name="Sanchez-Garcia M."/>
            <person name="Morin E."/>
            <person name="Andreopoulos B."/>
            <person name="Barry K.W."/>
            <person name="Bonito G."/>
            <person name="Buee M."/>
            <person name="Carver A."/>
            <person name="Chen C."/>
            <person name="Cichocki N."/>
            <person name="Clum A."/>
            <person name="Culley D."/>
            <person name="Crous P.W."/>
            <person name="Fauchery L."/>
            <person name="Girlanda M."/>
            <person name="Hayes R.D."/>
            <person name="Keri Z."/>
            <person name="LaButti K."/>
            <person name="Lipzen A."/>
            <person name="Lombard V."/>
            <person name="Magnuson J."/>
            <person name="Maillard F."/>
            <person name="Murat C."/>
            <person name="Nolan M."/>
            <person name="Ohm R.A."/>
            <person name="Pangilinan J."/>
            <person name="Pereira M.F."/>
            <person name="Perotto S."/>
            <person name="Peter M."/>
            <person name="Pfister S."/>
            <person name="Riley R."/>
            <person name="Sitrit Y."/>
            <person name="Stielow J.B."/>
            <person name="Szollosi G."/>
            <person name="Zifcakova L."/>
            <person name="Stursova M."/>
            <person name="Spatafora J.W."/>
            <person name="Tedersoo L."/>
            <person name="Vaario L.M."/>
            <person name="Yamada A."/>
            <person name="Yan M."/>
            <person name="Wang P."/>
            <person name="Xu J."/>
            <person name="Bruns T."/>
            <person name="Baldrian P."/>
            <person name="Vilgalys R."/>
            <person name="Dunand C."/>
            <person name="Henrissat B."/>
            <person name="Grigoriev I.V."/>
            <person name="Hibbett D."/>
            <person name="Nagy L.G."/>
            <person name="Martin F.M."/>
        </authorList>
    </citation>
    <scope>NUCLEOTIDE SEQUENCE</scope>
    <source>
        <strain evidence="2">Prilba</strain>
    </source>
</reference>